<accession>A0A3N5D6X7</accession>
<dbReference type="Proteomes" id="UP000275232">
    <property type="component" value="Unassembled WGS sequence"/>
</dbReference>
<dbReference type="PANTHER" id="PTHR22726:SF1">
    <property type="entry name" value="METALLOENDOPEPTIDASE OMA1, MITOCHONDRIAL"/>
    <property type="match status" value="1"/>
</dbReference>
<dbReference type="GO" id="GO:0016020">
    <property type="term" value="C:membrane"/>
    <property type="evidence" value="ECO:0007669"/>
    <property type="project" value="TreeGrafter"/>
</dbReference>
<keyword evidence="1" id="KW-0732">Signal</keyword>
<name>A0A3N5D6X7_9SPHN</name>
<dbReference type="SUPFAM" id="SSF50156">
    <property type="entry name" value="PDZ domain-like"/>
    <property type="match status" value="1"/>
</dbReference>
<evidence type="ECO:0000259" key="2">
    <source>
        <dbReference type="SMART" id="SM00228"/>
    </source>
</evidence>
<dbReference type="InterPro" id="IPR001478">
    <property type="entry name" value="PDZ"/>
</dbReference>
<dbReference type="CDD" id="cd07342">
    <property type="entry name" value="M48C_Oma1_like"/>
    <property type="match status" value="1"/>
</dbReference>
<dbReference type="InterPro" id="IPR041489">
    <property type="entry name" value="PDZ_6"/>
</dbReference>
<evidence type="ECO:0000313" key="4">
    <source>
        <dbReference type="Proteomes" id="UP000275232"/>
    </source>
</evidence>
<dbReference type="SMART" id="SM00228">
    <property type="entry name" value="PDZ"/>
    <property type="match status" value="1"/>
</dbReference>
<dbReference type="EMBL" id="RPFZ01000001">
    <property type="protein sequence ID" value="RPF70238.1"/>
    <property type="molecule type" value="Genomic_DNA"/>
</dbReference>
<evidence type="ECO:0000256" key="1">
    <source>
        <dbReference type="SAM" id="SignalP"/>
    </source>
</evidence>
<dbReference type="Pfam" id="PF17820">
    <property type="entry name" value="PDZ_6"/>
    <property type="match status" value="1"/>
</dbReference>
<dbReference type="AlphaFoldDB" id="A0A3N5D6X7"/>
<evidence type="ECO:0000313" key="3">
    <source>
        <dbReference type="EMBL" id="RPF70238.1"/>
    </source>
</evidence>
<reference evidence="3 4" key="1">
    <citation type="submission" date="2018-11" db="EMBL/GenBank/DDBJ databases">
        <title>Erythrobacter spongiae sp. nov., isolated from a marine sponge.</title>
        <authorList>
            <person name="Zhuang L."/>
            <person name="Luo L."/>
        </authorList>
    </citation>
    <scope>NUCLEOTIDE SEQUENCE [LARGE SCALE GENOMIC DNA]</scope>
    <source>
        <strain evidence="3 4">HN-E23</strain>
    </source>
</reference>
<dbReference type="GO" id="GO:0051603">
    <property type="term" value="P:proteolysis involved in protein catabolic process"/>
    <property type="evidence" value="ECO:0007669"/>
    <property type="project" value="TreeGrafter"/>
</dbReference>
<comment type="caution">
    <text evidence="3">The sequence shown here is derived from an EMBL/GenBank/DDBJ whole genome shotgun (WGS) entry which is preliminary data.</text>
</comment>
<dbReference type="InterPro" id="IPR036034">
    <property type="entry name" value="PDZ_sf"/>
</dbReference>
<dbReference type="OrthoDB" id="7338723at2"/>
<feature type="signal peptide" evidence="1">
    <location>
        <begin position="1"/>
        <end position="17"/>
    </location>
</feature>
<sequence>MSRLSFALAGSMAIATATVGTGVTPQLAKAQDAGAWSALEEQDLRLAEIAERLMHANASLCDRQMPITGLLLHSADQYRANGSARGRFAESELAIAAVLPHSPASKAGLLRDDGIVAINGEATSTLGTSDESHLREAAFEILADQAPSEPITLTVSRDGERRDVILDPLAGCRSLVEILAGDGEQARSDGRVVQIGAGLATALDDEQLAIVVAHELAHNILHHRERKEAAGITNGLFAEVGRNQQVNRMAEVEADRLSVHLLANAGYDPAAIVRFWNSPEGCHVGGGILPSLIYPSQSARADLVAREIAMYLPAGRGPSWPGHLLTMRDRAF</sequence>
<dbReference type="Gene3D" id="2.30.42.10">
    <property type="match status" value="1"/>
</dbReference>
<dbReference type="PANTHER" id="PTHR22726">
    <property type="entry name" value="METALLOENDOPEPTIDASE OMA1"/>
    <property type="match status" value="1"/>
</dbReference>
<keyword evidence="4" id="KW-1185">Reference proteome</keyword>
<dbReference type="RefSeq" id="WP_123877472.1">
    <property type="nucleotide sequence ID" value="NZ_RPFZ01000001.1"/>
</dbReference>
<gene>
    <name evidence="3" type="ORF">EG799_00280</name>
</gene>
<proteinExistence type="predicted"/>
<protein>
    <submittedName>
        <fullName evidence="3">PDZ domain-containing protein</fullName>
    </submittedName>
</protein>
<dbReference type="GO" id="GO:0004222">
    <property type="term" value="F:metalloendopeptidase activity"/>
    <property type="evidence" value="ECO:0007669"/>
    <property type="project" value="TreeGrafter"/>
</dbReference>
<feature type="domain" description="PDZ" evidence="2">
    <location>
        <begin position="68"/>
        <end position="159"/>
    </location>
</feature>
<organism evidence="3 4">
    <name type="scientific">Aurantiacibacter spongiae</name>
    <dbReference type="NCBI Taxonomy" id="2488860"/>
    <lineage>
        <taxon>Bacteria</taxon>
        <taxon>Pseudomonadati</taxon>
        <taxon>Pseudomonadota</taxon>
        <taxon>Alphaproteobacteria</taxon>
        <taxon>Sphingomonadales</taxon>
        <taxon>Erythrobacteraceae</taxon>
        <taxon>Aurantiacibacter</taxon>
    </lineage>
</organism>
<feature type="chain" id="PRO_5018050332" evidence="1">
    <location>
        <begin position="18"/>
        <end position="332"/>
    </location>
</feature>
<dbReference type="InterPro" id="IPR051156">
    <property type="entry name" value="Mito/Outer_Membr_Metalloprot"/>
</dbReference>